<evidence type="ECO:0000259" key="1">
    <source>
        <dbReference type="Pfam" id="PF12680"/>
    </source>
</evidence>
<dbReference type="InterPro" id="IPR037401">
    <property type="entry name" value="SnoaL-like"/>
</dbReference>
<organism evidence="2 3">
    <name type="scientific">Rhodococcus olei</name>
    <dbReference type="NCBI Taxonomy" id="2161675"/>
    <lineage>
        <taxon>Bacteria</taxon>
        <taxon>Bacillati</taxon>
        <taxon>Actinomycetota</taxon>
        <taxon>Actinomycetes</taxon>
        <taxon>Mycobacteriales</taxon>
        <taxon>Nocardiaceae</taxon>
        <taxon>Rhodococcus</taxon>
    </lineage>
</organism>
<protein>
    <submittedName>
        <fullName evidence="2">Nuclear transport factor 2 family protein</fullName>
    </submittedName>
</protein>
<reference evidence="3" key="1">
    <citation type="journal article" date="2019" name="Int. J. Syst. Evol. Microbiol.">
        <title>The Global Catalogue of Microorganisms (GCM) 10K type strain sequencing project: providing services to taxonomists for standard genome sequencing and annotation.</title>
        <authorList>
            <consortium name="The Broad Institute Genomics Platform"/>
            <consortium name="The Broad Institute Genome Sequencing Center for Infectious Disease"/>
            <person name="Wu L."/>
            <person name="Ma J."/>
        </authorList>
    </citation>
    <scope>NUCLEOTIDE SEQUENCE [LARGE SCALE GENOMIC DNA]</scope>
    <source>
        <strain evidence="3">JCM 32206</strain>
    </source>
</reference>
<gene>
    <name evidence="2" type="ORF">GCM10023094_40450</name>
</gene>
<dbReference type="EMBL" id="BAABFB010000063">
    <property type="protein sequence ID" value="GAA4485518.1"/>
    <property type="molecule type" value="Genomic_DNA"/>
</dbReference>
<dbReference type="SUPFAM" id="SSF54427">
    <property type="entry name" value="NTF2-like"/>
    <property type="match status" value="1"/>
</dbReference>
<sequence>MAIIDPSRTWEVLQRRLDETTNPRHRVVLSAVLEHMQAEERPDLDALMATLSPQPAYHFWNSGQDVGPKGTNGVRDYYSWFIGTQTNVLEFELDRLVVDDHCVVTEGFLKQVYPGAYAASTGLDVDDESADYLVVNRQLILWPVDENGLIQGEDSYQSGPVSVTKIAAADLPRKYVDMMNTPA</sequence>
<proteinExistence type="predicted"/>
<feature type="domain" description="SnoaL-like" evidence="1">
    <location>
        <begin position="33"/>
        <end position="107"/>
    </location>
</feature>
<keyword evidence="3" id="KW-1185">Reference proteome</keyword>
<dbReference type="RefSeq" id="WP_345349289.1">
    <property type="nucleotide sequence ID" value="NZ_BAABFB010000063.1"/>
</dbReference>
<comment type="caution">
    <text evidence="2">The sequence shown here is derived from an EMBL/GenBank/DDBJ whole genome shotgun (WGS) entry which is preliminary data.</text>
</comment>
<accession>A0ABP8PF08</accession>
<evidence type="ECO:0000313" key="3">
    <source>
        <dbReference type="Proteomes" id="UP001501183"/>
    </source>
</evidence>
<dbReference type="Proteomes" id="UP001501183">
    <property type="component" value="Unassembled WGS sequence"/>
</dbReference>
<evidence type="ECO:0000313" key="2">
    <source>
        <dbReference type="EMBL" id="GAA4485518.1"/>
    </source>
</evidence>
<dbReference type="Pfam" id="PF12680">
    <property type="entry name" value="SnoaL_2"/>
    <property type="match status" value="1"/>
</dbReference>
<dbReference type="Gene3D" id="3.10.450.50">
    <property type="match status" value="1"/>
</dbReference>
<name>A0ABP8PF08_9NOCA</name>
<dbReference type="InterPro" id="IPR032710">
    <property type="entry name" value="NTF2-like_dom_sf"/>
</dbReference>